<dbReference type="InterPro" id="IPR029044">
    <property type="entry name" value="Nucleotide-diphossugar_trans"/>
</dbReference>
<dbReference type="GO" id="GO:0016758">
    <property type="term" value="F:hexosyltransferase activity"/>
    <property type="evidence" value="ECO:0007669"/>
    <property type="project" value="UniProtKB-ARBA"/>
</dbReference>
<dbReference type="AlphaFoldDB" id="A0A9N9S1V8"/>
<evidence type="ECO:0000256" key="7">
    <source>
        <dbReference type="SAM" id="Phobius"/>
    </source>
</evidence>
<feature type="transmembrane region" description="Helical" evidence="7">
    <location>
        <begin position="12"/>
        <end position="34"/>
    </location>
</feature>
<evidence type="ECO:0000256" key="4">
    <source>
        <dbReference type="ARBA" id="ARBA00022679"/>
    </source>
</evidence>
<evidence type="ECO:0000256" key="2">
    <source>
        <dbReference type="ARBA" id="ARBA00009003"/>
    </source>
</evidence>
<keyword evidence="3" id="KW-0328">Glycosyltransferase</keyword>
<evidence type="ECO:0000256" key="3">
    <source>
        <dbReference type="ARBA" id="ARBA00022676"/>
    </source>
</evidence>
<protein>
    <recommendedName>
        <fullName evidence="8">Alpha 1,4-glycosyltransferase domain-containing protein</fullName>
    </recommendedName>
</protein>
<dbReference type="InterPro" id="IPR051981">
    <property type="entry name" value="Glycosyltransf_32"/>
</dbReference>
<dbReference type="Gene3D" id="3.90.550.20">
    <property type="match status" value="1"/>
</dbReference>
<keyword evidence="6 7" id="KW-0472">Membrane</keyword>
<organism evidence="9 10">
    <name type="scientific">Chironomus riparius</name>
    <dbReference type="NCBI Taxonomy" id="315576"/>
    <lineage>
        <taxon>Eukaryota</taxon>
        <taxon>Metazoa</taxon>
        <taxon>Ecdysozoa</taxon>
        <taxon>Arthropoda</taxon>
        <taxon>Hexapoda</taxon>
        <taxon>Insecta</taxon>
        <taxon>Pterygota</taxon>
        <taxon>Neoptera</taxon>
        <taxon>Endopterygota</taxon>
        <taxon>Diptera</taxon>
        <taxon>Nematocera</taxon>
        <taxon>Chironomoidea</taxon>
        <taxon>Chironomidae</taxon>
        <taxon>Chironominae</taxon>
        <taxon>Chironomus</taxon>
    </lineage>
</organism>
<evidence type="ECO:0000256" key="1">
    <source>
        <dbReference type="ARBA" id="ARBA00004323"/>
    </source>
</evidence>
<comment type="subcellular location">
    <subcellularLocation>
        <location evidence="1">Golgi apparatus membrane</location>
        <topology evidence="1">Single-pass type II membrane protein</topology>
    </subcellularLocation>
</comment>
<feature type="domain" description="Alpha 1,4-glycosyltransferase" evidence="8">
    <location>
        <begin position="228"/>
        <end position="355"/>
    </location>
</feature>
<dbReference type="EMBL" id="OU895879">
    <property type="protein sequence ID" value="CAG9806665.1"/>
    <property type="molecule type" value="Genomic_DNA"/>
</dbReference>
<keyword evidence="4" id="KW-0808">Transferase</keyword>
<dbReference type="GO" id="GO:0006688">
    <property type="term" value="P:glycosphingolipid biosynthetic process"/>
    <property type="evidence" value="ECO:0007669"/>
    <property type="project" value="TreeGrafter"/>
</dbReference>
<dbReference type="SUPFAM" id="SSF53448">
    <property type="entry name" value="Nucleotide-diphospho-sugar transferases"/>
    <property type="match status" value="1"/>
</dbReference>
<dbReference type="Proteomes" id="UP001153620">
    <property type="component" value="Chromosome 3"/>
</dbReference>
<gene>
    <name evidence="9" type="ORF">CHIRRI_LOCUS9520</name>
</gene>
<dbReference type="GO" id="GO:0000139">
    <property type="term" value="C:Golgi membrane"/>
    <property type="evidence" value="ECO:0007669"/>
    <property type="project" value="UniProtKB-SubCell"/>
</dbReference>
<evidence type="ECO:0000256" key="6">
    <source>
        <dbReference type="ARBA" id="ARBA00023136"/>
    </source>
</evidence>
<evidence type="ECO:0000256" key="5">
    <source>
        <dbReference type="ARBA" id="ARBA00023034"/>
    </source>
</evidence>
<comment type="similarity">
    <text evidence="2">Belongs to the glycosyltransferase 32 family.</text>
</comment>
<dbReference type="InterPro" id="IPR007652">
    <property type="entry name" value="A1-4-GlycosylTfrase_dom"/>
</dbReference>
<keyword evidence="10" id="KW-1185">Reference proteome</keyword>
<evidence type="ECO:0000313" key="9">
    <source>
        <dbReference type="EMBL" id="CAG9806665.1"/>
    </source>
</evidence>
<dbReference type="Pfam" id="PF04572">
    <property type="entry name" value="Gb3_synth"/>
    <property type="match status" value="1"/>
</dbReference>
<keyword evidence="7" id="KW-0812">Transmembrane</keyword>
<dbReference type="Pfam" id="PF04488">
    <property type="entry name" value="Gly_transf_sug"/>
    <property type="match status" value="1"/>
</dbReference>
<keyword evidence="5" id="KW-0333">Golgi apparatus</keyword>
<evidence type="ECO:0000259" key="8">
    <source>
        <dbReference type="Pfam" id="PF04572"/>
    </source>
</evidence>
<name>A0A9N9S1V8_9DIPT</name>
<dbReference type="InterPro" id="IPR007577">
    <property type="entry name" value="GlycoTrfase_DXD_sugar-bd_CS"/>
</dbReference>
<proteinExistence type="inferred from homology"/>
<accession>A0A9N9S1V8</accession>
<keyword evidence="7" id="KW-1133">Transmembrane helix</keyword>
<dbReference type="OrthoDB" id="7843114at2759"/>
<evidence type="ECO:0000313" key="10">
    <source>
        <dbReference type="Proteomes" id="UP001153620"/>
    </source>
</evidence>
<dbReference type="PANTHER" id="PTHR12042">
    <property type="entry name" value="LACTOSYLCERAMIDE 4-ALPHA-GALACTOSYLTRANSFERASE ALPHA- 1,4-GALACTOSYLTRANSFERASE"/>
    <property type="match status" value="1"/>
</dbReference>
<dbReference type="PANTHER" id="PTHR12042:SF21">
    <property type="entry name" value="ALPHA1,4-GALACTOSYLTRANSFERASE 1-RELATED"/>
    <property type="match status" value="1"/>
</dbReference>
<reference evidence="9" key="1">
    <citation type="submission" date="2022-01" db="EMBL/GenBank/DDBJ databases">
        <authorList>
            <person name="King R."/>
        </authorList>
    </citation>
    <scope>NUCLEOTIDE SEQUENCE</scope>
</reference>
<sequence>MFEIFLKLYKTRLQILLVCFLVALAYSIVVTFYFSNSKESVIVVRNIKNNLLILTDITDESVEPKNDKNLFFIDTFRMQLKYKQARALKIGKRPACAIESAAILNPHLNIYAVYITREKRPKLQLTPELSALIQYPNLKFVFINHNSFPIGSPLGSFFINNHEITKSQYVIAHMSDAYRLLILWKYGGIYYDTDVISLKTAENTPQNFACDDGEGVIVANGIMRLDTHKGRTLAEMFIKYMTENYDADEWGTNGPIVITKVLSEICKTESISEMVEMENCDGFYVLPRKICYPIPWSRWKGIFNENHVDKMMSLINDSMTLHLWNNLSKRRKIEVEEDNLFNRIAKDKCPNVFGAMNQDF</sequence>
<reference evidence="9" key="2">
    <citation type="submission" date="2022-10" db="EMBL/GenBank/DDBJ databases">
        <authorList>
            <consortium name="ENA_rothamsted_submissions"/>
            <consortium name="culmorum"/>
            <person name="King R."/>
        </authorList>
    </citation>
    <scope>NUCLEOTIDE SEQUENCE</scope>
</reference>